<organism evidence="1 2">
    <name type="scientific">Choristoneura fumiferana</name>
    <name type="common">Spruce budworm moth</name>
    <name type="synonym">Archips fumiferana</name>
    <dbReference type="NCBI Taxonomy" id="7141"/>
    <lineage>
        <taxon>Eukaryota</taxon>
        <taxon>Metazoa</taxon>
        <taxon>Ecdysozoa</taxon>
        <taxon>Arthropoda</taxon>
        <taxon>Hexapoda</taxon>
        <taxon>Insecta</taxon>
        <taxon>Pterygota</taxon>
        <taxon>Neoptera</taxon>
        <taxon>Endopterygota</taxon>
        <taxon>Lepidoptera</taxon>
        <taxon>Glossata</taxon>
        <taxon>Ditrysia</taxon>
        <taxon>Tortricoidea</taxon>
        <taxon>Tortricidae</taxon>
        <taxon>Tortricinae</taxon>
        <taxon>Choristoneura</taxon>
    </lineage>
</organism>
<accession>A0ACC0JSB5</accession>
<reference evidence="1 2" key="1">
    <citation type="journal article" date="2022" name="Genome Biol. Evol.">
        <title>The Spruce Budworm Genome: Reconstructing the Evolutionary History of Antifreeze Proteins.</title>
        <authorList>
            <person name="Beliveau C."/>
            <person name="Gagne P."/>
            <person name="Picq S."/>
            <person name="Vernygora O."/>
            <person name="Keeling C.I."/>
            <person name="Pinkney K."/>
            <person name="Doucet D."/>
            <person name="Wen F."/>
            <person name="Johnston J.S."/>
            <person name="Maaroufi H."/>
            <person name="Boyle B."/>
            <person name="Laroche J."/>
            <person name="Dewar K."/>
            <person name="Juretic N."/>
            <person name="Blackburn G."/>
            <person name="Nisole A."/>
            <person name="Brunet B."/>
            <person name="Brandao M."/>
            <person name="Lumley L."/>
            <person name="Duan J."/>
            <person name="Quan G."/>
            <person name="Lucarotti C.J."/>
            <person name="Roe A.D."/>
            <person name="Sperling F.A.H."/>
            <person name="Levesque R.C."/>
            <person name="Cusson M."/>
        </authorList>
    </citation>
    <scope>NUCLEOTIDE SEQUENCE [LARGE SCALE GENOMIC DNA]</scope>
    <source>
        <strain evidence="1">Glfc:IPQL:Cfum</strain>
    </source>
</reference>
<sequence length="164" mass="19612">MSAEKEAYPECKHIKRELPDITVSQEVAEHIGREYRTLPIFEKGLFEYAYTKHYSLQTNEFLKCRWKEYKKHIEDRVFAPFQFLDIRDYHFYNCRNRLIPSVSIHTKTDFRKKLKPGPGVDFGGQMPIPQEHHMKRGEGNPRKLPKRYNKDGKEVKIEVVKENK</sequence>
<name>A0ACC0JSB5_CHOFU</name>
<dbReference type="EMBL" id="CM046126">
    <property type="protein sequence ID" value="KAI8426820.1"/>
    <property type="molecule type" value="Genomic_DNA"/>
</dbReference>
<keyword evidence="2" id="KW-1185">Reference proteome</keyword>
<dbReference type="Proteomes" id="UP001064048">
    <property type="component" value="Chromosome 26"/>
</dbReference>
<comment type="caution">
    <text evidence="1">The sequence shown here is derived from an EMBL/GenBank/DDBJ whole genome shotgun (WGS) entry which is preliminary data.</text>
</comment>
<evidence type="ECO:0000313" key="1">
    <source>
        <dbReference type="EMBL" id="KAI8426820.1"/>
    </source>
</evidence>
<protein>
    <submittedName>
        <fullName evidence="1">Uncharacterized protein</fullName>
    </submittedName>
</protein>
<gene>
    <name evidence="1" type="ORF">MSG28_014502</name>
</gene>
<proteinExistence type="predicted"/>
<evidence type="ECO:0000313" key="2">
    <source>
        <dbReference type="Proteomes" id="UP001064048"/>
    </source>
</evidence>